<dbReference type="RefSeq" id="WP_386751948.1">
    <property type="nucleotide sequence ID" value="NZ_JBHSNM010000001.1"/>
</dbReference>
<dbReference type="GO" id="GO:0008237">
    <property type="term" value="F:metallopeptidase activity"/>
    <property type="evidence" value="ECO:0007669"/>
    <property type="project" value="UniProtKB-KW"/>
</dbReference>
<dbReference type="NCBIfam" id="NF008268">
    <property type="entry name" value="PRK11040.1"/>
    <property type="match status" value="1"/>
</dbReference>
<comment type="similarity">
    <text evidence="1">Belongs to the peptidase U62 family.</text>
</comment>
<evidence type="ECO:0000259" key="2">
    <source>
        <dbReference type="Pfam" id="PF01523"/>
    </source>
</evidence>
<feature type="domain" description="Metalloprotease TldD/E C-terminal" evidence="3">
    <location>
        <begin position="245"/>
        <end position="453"/>
    </location>
</feature>
<comment type="caution">
    <text evidence="5">The sequence shown here is derived from an EMBL/GenBank/DDBJ whole genome shotgun (WGS) entry which is preliminary data.</text>
</comment>
<dbReference type="PANTHER" id="PTHR43421:SF1">
    <property type="entry name" value="METALLOPROTEASE PMBA"/>
    <property type="match status" value="1"/>
</dbReference>
<gene>
    <name evidence="5" type="primary">pmbA</name>
    <name evidence="5" type="ORF">ACFPN1_00140</name>
</gene>
<name>A0ABW0SHX9_9GAMM</name>
<dbReference type="InterPro" id="IPR047657">
    <property type="entry name" value="PmbA"/>
</dbReference>
<dbReference type="Proteomes" id="UP001596036">
    <property type="component" value="Unassembled WGS sequence"/>
</dbReference>
<dbReference type="EMBL" id="JBHSNM010000001">
    <property type="protein sequence ID" value="MFC5568476.1"/>
    <property type="molecule type" value="Genomic_DNA"/>
</dbReference>
<evidence type="ECO:0000313" key="6">
    <source>
        <dbReference type="Proteomes" id="UP001596036"/>
    </source>
</evidence>
<dbReference type="EC" id="3.4.24.-" evidence="5"/>
<keyword evidence="5" id="KW-0378">Hydrolase</keyword>
<dbReference type="InterPro" id="IPR035068">
    <property type="entry name" value="TldD/PmbA_N"/>
</dbReference>
<dbReference type="InterPro" id="IPR036059">
    <property type="entry name" value="TldD/PmbA_sf"/>
</dbReference>
<feature type="domain" description="Metalloprotease TldD/E central" evidence="4">
    <location>
        <begin position="132"/>
        <end position="238"/>
    </location>
</feature>
<keyword evidence="5" id="KW-0482">Metalloprotease</keyword>
<sequence>MNAIIPAPPAHDDSQARLDRLADIARRLLDGCRARGASEAEVSCSEETGLSVNVRMGEVETVEATRDRGIAVTVFFGKRKGSASTADLREDSLDATVEQACAIARHTEDDEAAGLADRERMATELREFDGWHPWAIEADQAIDLALACETAGRDADRRIENSDGASLGSGSSLSVYANSHGFVGRERSTNHSIGCALIAGRGDAMQRDGWYSYALAAEDLESAAAIGRRAAERAASRLAPKQVPTGDYPVVFAAEVARSLIGHLVGAVSGGALYRKASFLVDSAGTRLFPDWFAIEERPFMRRGLRSAAFDAEGVATRESPLVRDGVLQRYVLGSYSARKLGLATTGNAGGVHNLEVAANAGDLPSMLRAMGRGLLVTELMGQGVNTVTGDYSRGAAGFWIEDGAIAYPVDGITIAGNLRAMFGAIEAVGSDVDPRSHIRTGSILVGRMTVAGES</sequence>
<keyword evidence="5" id="KW-0645">Protease</keyword>
<dbReference type="PANTHER" id="PTHR43421">
    <property type="entry name" value="METALLOPROTEASE PMBA"/>
    <property type="match status" value="1"/>
</dbReference>
<evidence type="ECO:0000259" key="3">
    <source>
        <dbReference type="Pfam" id="PF19289"/>
    </source>
</evidence>
<dbReference type="InterPro" id="IPR045570">
    <property type="entry name" value="Metalloprtase-TldD/E_cen_dom"/>
</dbReference>
<dbReference type="Gene3D" id="3.30.2290.10">
    <property type="entry name" value="PmbA/TldD superfamily"/>
    <property type="match status" value="1"/>
</dbReference>
<keyword evidence="6" id="KW-1185">Reference proteome</keyword>
<feature type="domain" description="Metalloprotease TldD/E N-terminal" evidence="2">
    <location>
        <begin position="40"/>
        <end position="104"/>
    </location>
</feature>
<reference evidence="6" key="1">
    <citation type="journal article" date="2019" name="Int. J. Syst. Evol. Microbiol.">
        <title>The Global Catalogue of Microorganisms (GCM) 10K type strain sequencing project: providing services to taxonomists for standard genome sequencing and annotation.</title>
        <authorList>
            <consortium name="The Broad Institute Genomics Platform"/>
            <consortium name="The Broad Institute Genome Sequencing Center for Infectious Disease"/>
            <person name="Wu L."/>
            <person name="Ma J."/>
        </authorList>
    </citation>
    <scope>NUCLEOTIDE SEQUENCE [LARGE SCALE GENOMIC DNA]</scope>
    <source>
        <strain evidence="6">KACC 11407</strain>
    </source>
</reference>
<evidence type="ECO:0000313" key="5">
    <source>
        <dbReference type="EMBL" id="MFC5568476.1"/>
    </source>
</evidence>
<organism evidence="5 6">
    <name type="scientific">Lysobacter yangpyeongensis</name>
    <dbReference type="NCBI Taxonomy" id="346182"/>
    <lineage>
        <taxon>Bacteria</taxon>
        <taxon>Pseudomonadati</taxon>
        <taxon>Pseudomonadota</taxon>
        <taxon>Gammaproteobacteria</taxon>
        <taxon>Lysobacterales</taxon>
        <taxon>Lysobacteraceae</taxon>
        <taxon>Lysobacter</taxon>
    </lineage>
</organism>
<dbReference type="SUPFAM" id="SSF111283">
    <property type="entry name" value="Putative modulator of DNA gyrase, PmbA/TldD"/>
    <property type="match status" value="1"/>
</dbReference>
<dbReference type="InterPro" id="IPR045569">
    <property type="entry name" value="Metalloprtase-TldD/E_C"/>
</dbReference>
<evidence type="ECO:0000256" key="1">
    <source>
        <dbReference type="ARBA" id="ARBA00005836"/>
    </source>
</evidence>
<dbReference type="Pfam" id="PF19289">
    <property type="entry name" value="PmbA_TldD_3rd"/>
    <property type="match status" value="1"/>
</dbReference>
<evidence type="ECO:0000259" key="4">
    <source>
        <dbReference type="Pfam" id="PF19290"/>
    </source>
</evidence>
<dbReference type="InterPro" id="IPR002510">
    <property type="entry name" value="Metalloprtase-TldD/E_N"/>
</dbReference>
<proteinExistence type="inferred from homology"/>
<protein>
    <submittedName>
        <fullName evidence="5">Metalloprotease PmbA</fullName>
        <ecNumber evidence="5">3.4.24.-</ecNumber>
    </submittedName>
</protein>
<dbReference type="Pfam" id="PF19290">
    <property type="entry name" value="PmbA_TldD_2nd"/>
    <property type="match status" value="1"/>
</dbReference>
<dbReference type="Pfam" id="PF01523">
    <property type="entry name" value="PmbA_TldD_1st"/>
    <property type="match status" value="1"/>
</dbReference>
<accession>A0ABW0SHX9</accession>